<reference evidence="2" key="2">
    <citation type="submission" date="2013-10" db="EMBL/GenBank/DDBJ databases">
        <authorList>
            <person name="Aslett M."/>
        </authorList>
    </citation>
    <scope>NUCLEOTIDE SEQUENCE [LARGE SCALE GENOMIC DNA]</scope>
    <source>
        <strain evidence="2">Houghton</strain>
    </source>
</reference>
<dbReference type="VEuPathDB" id="ToxoDB:EPH_0004010"/>
<evidence type="ECO:0000313" key="2">
    <source>
        <dbReference type="EMBL" id="CDI74988.1"/>
    </source>
</evidence>
<organism evidence="2 3">
    <name type="scientific">Eimeria praecox</name>
    <dbReference type="NCBI Taxonomy" id="51316"/>
    <lineage>
        <taxon>Eukaryota</taxon>
        <taxon>Sar</taxon>
        <taxon>Alveolata</taxon>
        <taxon>Apicomplexa</taxon>
        <taxon>Conoidasida</taxon>
        <taxon>Coccidia</taxon>
        <taxon>Eucoccidiorida</taxon>
        <taxon>Eimeriorina</taxon>
        <taxon>Eimeriidae</taxon>
        <taxon>Eimeria</taxon>
    </lineage>
</organism>
<keyword evidence="3" id="KW-1185">Reference proteome</keyword>
<dbReference type="EMBL" id="HG690643">
    <property type="protein sequence ID" value="CDI74988.1"/>
    <property type="molecule type" value="Genomic_DNA"/>
</dbReference>
<evidence type="ECO:0000313" key="3">
    <source>
        <dbReference type="Proteomes" id="UP000018201"/>
    </source>
</evidence>
<proteinExistence type="predicted"/>
<sequence>MLAYSQNLQYAFKKSSKFTHSLRFLQELFSKNPFLRFVAVGYRDRVKIVDALERAAERWIRMQKDKAVAAEEVMASLVLQYSYTLRKSLLNRKEYSQSRKEILAALRAVNAGGHALDLILANRGKPMFSWAMSLWKNPLATLSNVVSTAFDETFEGALGLPTGEVKSACFSFGYRMNSIAPYTAVLPGGVFGSVLKSLSRSFMLVFYPAYASFRGIFSLMIGVICKTGIVAAAKDLFKALANITRLGLRGIRILLRRFAVRGDPVAWPILQDLLRNASPAMITLLFQTTQRVSGYHGNRPHMLLYCGFVLCPAVRGDPVAWPILQDLLRNASPAMITLLFQLHAVDVRDITQKGKRVTQALAAGRASWNYADGLWVGAFDFGRAFIGTVRSYKQGAEAFVGYCESKAMETQSRTPEEQAMIDLMSDESTAPESDAETLKSSSNNEVPGGLQEEPLTDDIIAAFRAIAPGAQASPGETRTRLDAASYVGEMMSIFYDTAYVLLNADVANVVSEKIPPESMGDRIQAAMADFQRYREAAAESAKTALPRKMFREPWFVKSGISLAHGFFESAAGFALHFVMEDMGDETLRNRRDRAAFTLLDSGARKLRQAVKSLYGRFLEATIMIRRLENNESVKTVQDFVSKCNPQLGVPDPDVCGKVVTSDVDENLFIKEALYALHAPMASPPDDIAVLKDTALGDVFIRWGEFSKLSRDNQAIADGASDRASMRTFLDHLRHAIVSRLAFIRFDFAEEFTSLTLHDANGRSIKFTPDNPDDVREETALEGLQPATGTGAPAEGIPVHKIPGQIKYNDPREELVSIKEDPSAVHDVIVAKFLDIHGRAHAEMLATLLHLMHSKSVSFRSHSPSVFMQNVTPKMFFDTLHALSTTAKTRPPTSVMLEGRLYTFPLNFSTAKSIFLGAINRLIVRMHSLDSKDMVSVFMMTVGYLAYQKIQKHRTGKTLVMNMFQRDVLYLLLAQERGALLTEAPYCAWLEEETQDVHEMIVKCSTLRFLKIGSVENIAEAEKENVRNYIGSFVEILDSVRGSTGWMDFLNIYAFAAEADLYAATAAQYSYEKLLQELSVEYAGAEKGESLANLYTEIHPALGGPRRYRKDRRDLVTALRSYAEDIKKLPRSLRKSLKIFVTSCIAKFRRLVGAKQFSLFRKFRPNVLHGTTFLAAVQGAEGRVFPNPELRPALFIEALDLHEYGRLQLAYEELAVILSDGHSMHSIISELRSVPLQTIEARDEYKRLKSRIEALPVETVEAAAGWSLRYMSEGKGGTDLAVAMLALKSPEAGQLSRALQLSLASVEVLAFLNTSLSVARVIEYLDRASPEDLAQLRISPGVFKASAQTEPKSTAMSLRTKYSVIQSISNTLEALEYLQIPMGERSMFEMCDNLLRNTPEVFFGGSLVSVNMDDQVVLCYILTELLNFQQSKEDEVSPNDLVQSARVDGKPVNMFLQDLVNASIKSETRLIIANSVAPLLRGLLITFVGHEIGHLSAAQFASVDMATGVLTFVITNLIEFSNVNPTNPLKPAEVLRKIARLALGAETPTEEGAPQIVGATVSYPPALADWYTMVDPAKLEELTMNPESLSGEALADASASNKFIDIVDVFFSLRQSSTIQPQDMIAKAREVLMRNEGMPLLDRVGLTVFISSFLKLAKQAKIDCLKEAMEDIAGFLPLTLQEQYFYKADCFFKKLFDGGAAPEAAKNITKEHLNEAFNAIETAYAAQANQLYNLILSKSDELPRALDRGFQYLLHTPVLALGKRVVEEVILAVAQRSGWDSLNDRLQLLKEVSWSLQERTPLRKRALDKESRPKLFNPIHIAADILAFMLTGRYERKRLPKPLLFKRVAATTKIIVRKLRPTSEGQDRAVRMAAAQGLREDLSGLLSPQEVSSAPVPAEEVSDASTTPLPSE</sequence>
<accession>U6G6P2</accession>
<feature type="compositionally biased region" description="Polar residues" evidence="1">
    <location>
        <begin position="1902"/>
        <end position="1911"/>
    </location>
</feature>
<dbReference type="Proteomes" id="UP000018201">
    <property type="component" value="Unassembled WGS sequence"/>
</dbReference>
<feature type="region of interest" description="Disordered" evidence="1">
    <location>
        <begin position="1883"/>
        <end position="1911"/>
    </location>
</feature>
<dbReference type="OrthoDB" id="371154at2759"/>
<protein>
    <submittedName>
        <fullName evidence="2">Uncharacterized protein</fullName>
    </submittedName>
</protein>
<feature type="region of interest" description="Disordered" evidence="1">
    <location>
        <begin position="426"/>
        <end position="450"/>
    </location>
</feature>
<reference evidence="2" key="1">
    <citation type="submission" date="2013-10" db="EMBL/GenBank/DDBJ databases">
        <title>Genomic analysis of the causative agents of coccidiosis in chickens.</title>
        <authorList>
            <person name="Reid A.J."/>
            <person name="Blake D."/>
            <person name="Billington K."/>
            <person name="Browne H."/>
            <person name="Dunn M."/>
            <person name="Hung S."/>
            <person name="Kawahara F."/>
            <person name="Miranda-Saavedra D."/>
            <person name="Mourier T."/>
            <person name="Nagra H."/>
            <person name="Otto T.D."/>
            <person name="Rawlings N."/>
            <person name="Sanchez A."/>
            <person name="Sanders M."/>
            <person name="Subramaniam C."/>
            <person name="Tay Y."/>
            <person name="Dear P."/>
            <person name="Doerig C."/>
            <person name="Gruber A."/>
            <person name="Parkinson J."/>
            <person name="Shirley M."/>
            <person name="Wan K.L."/>
            <person name="Berriman M."/>
            <person name="Tomley F."/>
            <person name="Pain A."/>
        </authorList>
    </citation>
    <scope>NUCLEOTIDE SEQUENCE [LARGE SCALE GENOMIC DNA]</scope>
    <source>
        <strain evidence="2">Houghton</strain>
    </source>
</reference>
<name>U6G6P2_9EIME</name>
<evidence type="ECO:0000256" key="1">
    <source>
        <dbReference type="SAM" id="MobiDB-lite"/>
    </source>
</evidence>
<gene>
    <name evidence="2" type="ORF">EPH_0004010</name>
</gene>